<evidence type="ECO:0000313" key="1">
    <source>
        <dbReference type="EMBL" id="TPN85811.1"/>
    </source>
</evidence>
<evidence type="ECO:0000313" key="2">
    <source>
        <dbReference type="Proteomes" id="UP000315540"/>
    </source>
</evidence>
<dbReference type="SUPFAM" id="SSF48295">
    <property type="entry name" value="TrpR-like"/>
    <property type="match status" value="1"/>
</dbReference>
<name>A0A504JHA1_9FLAO</name>
<dbReference type="Gene3D" id="1.10.1750.10">
    <property type="match status" value="1"/>
</dbReference>
<sequence length="151" mass="17555">MDKDGTKINYADIQRGVDLLIQRFGMQKTLSIVQVLHSAGTHPVTKKTYSDLIMQFVISESERLFEVEQEPVEENKAYADARMAAYHLIKKYTNKSYAQIGKAYGQSKRAVIYHYNSCKEVLELPKMYRDFIETYTNLEENTLQFIAKLQE</sequence>
<protein>
    <recommendedName>
        <fullName evidence="3">Chromosomal replication initiator DnaA C-terminal domain-containing protein</fullName>
    </recommendedName>
</protein>
<accession>A0A504JHA1</accession>
<dbReference type="Proteomes" id="UP000315540">
    <property type="component" value="Unassembled WGS sequence"/>
</dbReference>
<dbReference type="GO" id="GO:0043565">
    <property type="term" value="F:sequence-specific DNA binding"/>
    <property type="evidence" value="ECO:0007669"/>
    <property type="project" value="InterPro"/>
</dbReference>
<dbReference type="OrthoDB" id="1162197at2"/>
<organism evidence="1 2">
    <name type="scientific">Aquimarina algicola</name>
    <dbReference type="NCBI Taxonomy" id="2589995"/>
    <lineage>
        <taxon>Bacteria</taxon>
        <taxon>Pseudomonadati</taxon>
        <taxon>Bacteroidota</taxon>
        <taxon>Flavobacteriia</taxon>
        <taxon>Flavobacteriales</taxon>
        <taxon>Flavobacteriaceae</taxon>
        <taxon>Aquimarina</taxon>
    </lineage>
</organism>
<comment type="caution">
    <text evidence="1">The sequence shown here is derived from an EMBL/GenBank/DDBJ whole genome shotgun (WGS) entry which is preliminary data.</text>
</comment>
<dbReference type="EMBL" id="VFWZ01000003">
    <property type="protein sequence ID" value="TPN85811.1"/>
    <property type="molecule type" value="Genomic_DNA"/>
</dbReference>
<gene>
    <name evidence="1" type="ORF">FHK87_11015</name>
</gene>
<keyword evidence="2" id="KW-1185">Reference proteome</keyword>
<proteinExistence type="predicted"/>
<dbReference type="AlphaFoldDB" id="A0A504JHA1"/>
<dbReference type="InterPro" id="IPR010921">
    <property type="entry name" value="Trp_repressor/repl_initiator"/>
</dbReference>
<evidence type="ECO:0008006" key="3">
    <source>
        <dbReference type="Google" id="ProtNLM"/>
    </source>
</evidence>
<reference evidence="1 2" key="1">
    <citation type="submission" date="2019-06" db="EMBL/GenBank/DDBJ databases">
        <authorList>
            <person name="Meng X."/>
        </authorList>
    </citation>
    <scope>NUCLEOTIDE SEQUENCE [LARGE SCALE GENOMIC DNA]</scope>
    <source>
        <strain evidence="1 2">M625</strain>
    </source>
</reference>
<dbReference type="RefSeq" id="WP_140592785.1">
    <property type="nucleotide sequence ID" value="NZ_VFWZ01000003.1"/>
</dbReference>